<keyword evidence="4" id="KW-1185">Reference proteome</keyword>
<reference evidence="4" key="1">
    <citation type="submission" date="2016-10" db="EMBL/GenBank/DDBJ databases">
        <authorList>
            <person name="Varghese N."/>
            <person name="Submissions S."/>
        </authorList>
    </citation>
    <scope>NUCLEOTIDE SEQUENCE [LARGE SCALE GENOMIC DNA]</scope>
    <source>
        <strain evidence="4">DSM 4771</strain>
    </source>
</reference>
<dbReference type="EMBL" id="FNEV01000006">
    <property type="protein sequence ID" value="SDJ53172.1"/>
    <property type="molecule type" value="Genomic_DNA"/>
</dbReference>
<proteinExistence type="predicted"/>
<dbReference type="Pfam" id="PF02709">
    <property type="entry name" value="Glyco_transf_7C"/>
    <property type="match status" value="1"/>
</dbReference>
<accession>A0A1G8UHA8</accession>
<dbReference type="STRING" id="86666.SAMN04490247_2265"/>
<dbReference type="Gene3D" id="3.90.550.10">
    <property type="entry name" value="Spore Coat Polysaccharide Biosynthesis Protein SpsA, Chain A"/>
    <property type="match status" value="1"/>
</dbReference>
<dbReference type="RefSeq" id="WP_093193978.1">
    <property type="nucleotide sequence ID" value="NZ_FNEV01000006.1"/>
</dbReference>
<evidence type="ECO:0000259" key="2">
    <source>
        <dbReference type="Pfam" id="PF02709"/>
    </source>
</evidence>
<dbReference type="InterPro" id="IPR029044">
    <property type="entry name" value="Nucleotide-diphossugar_trans"/>
</dbReference>
<organism evidence="3 4">
    <name type="scientific">Salimicrobium halophilum</name>
    <dbReference type="NCBI Taxonomy" id="86666"/>
    <lineage>
        <taxon>Bacteria</taxon>
        <taxon>Bacillati</taxon>
        <taxon>Bacillota</taxon>
        <taxon>Bacilli</taxon>
        <taxon>Bacillales</taxon>
        <taxon>Bacillaceae</taxon>
        <taxon>Salimicrobium</taxon>
    </lineage>
</organism>
<protein>
    <submittedName>
        <fullName evidence="3">Glycosyltransferase like family 2</fullName>
    </submittedName>
</protein>
<dbReference type="Proteomes" id="UP000199225">
    <property type="component" value="Unassembled WGS sequence"/>
</dbReference>
<dbReference type="SUPFAM" id="SSF53448">
    <property type="entry name" value="Nucleotide-diphospho-sugar transferases"/>
    <property type="match status" value="1"/>
</dbReference>
<gene>
    <name evidence="3" type="ORF">SAMN04490247_2265</name>
</gene>
<dbReference type="AlphaFoldDB" id="A0A1G8UHA8"/>
<evidence type="ECO:0000256" key="1">
    <source>
        <dbReference type="ARBA" id="ARBA00022679"/>
    </source>
</evidence>
<evidence type="ECO:0000313" key="4">
    <source>
        <dbReference type="Proteomes" id="UP000199225"/>
    </source>
</evidence>
<name>A0A1G8UHA8_9BACI</name>
<dbReference type="InterPro" id="IPR027791">
    <property type="entry name" value="Galactosyl_T_C"/>
</dbReference>
<dbReference type="GO" id="GO:0016740">
    <property type="term" value="F:transferase activity"/>
    <property type="evidence" value="ECO:0007669"/>
    <property type="project" value="UniProtKB-KW"/>
</dbReference>
<feature type="domain" description="Galactosyltransferase C-terminal" evidence="2">
    <location>
        <begin position="134"/>
        <end position="189"/>
    </location>
</feature>
<sequence length="232" mass="26215">MKHISVLFPYKADHGPRDRLFEWVLAFYKNMMPDAELCIGEGLCQGDLFSRSKAINHAANQATRDVFVIADTDIFYDPAIIQEASALLEERAWVIPYYKIHKLKETSTTKILEEQPAWPISTDMTDAHIVKQARVGGLNVIPRKNFEAVSGFDERFCGWGGEDDAFGIAVNTLCGKYKRTGGEIFHLHHPTRKRKGNPDYYANRNLTEAYRANKGNKEAIKNIIHGNGGETK</sequence>
<evidence type="ECO:0000313" key="3">
    <source>
        <dbReference type="EMBL" id="SDJ53172.1"/>
    </source>
</evidence>
<dbReference type="OrthoDB" id="9801954at2"/>
<keyword evidence="1 3" id="KW-0808">Transferase</keyword>